<dbReference type="NCBIfam" id="TIGR03347">
    <property type="entry name" value="VI_chp_1"/>
    <property type="match status" value="1"/>
</dbReference>
<dbReference type="Pfam" id="PF06996">
    <property type="entry name" value="T6SS_TssG"/>
    <property type="match status" value="1"/>
</dbReference>
<dbReference type="RefSeq" id="WP_070248413.1">
    <property type="nucleotide sequence ID" value="NZ_LROM01000084.1"/>
</dbReference>
<gene>
    <name evidence="1" type="ORF">DUPY_24360</name>
</gene>
<keyword evidence="2" id="KW-1185">Reference proteome</keyword>
<accession>A0A1E7WME6</accession>
<protein>
    <recommendedName>
        <fullName evidence="3">Type VI secretion system baseplate subunit TssG</fullName>
    </recommendedName>
</protein>
<organism evidence="1 2">
    <name type="scientific">Duganella phyllosphaerae</name>
    <dbReference type="NCBI Taxonomy" id="762836"/>
    <lineage>
        <taxon>Bacteria</taxon>
        <taxon>Pseudomonadati</taxon>
        <taxon>Pseudomonadota</taxon>
        <taxon>Betaproteobacteria</taxon>
        <taxon>Burkholderiales</taxon>
        <taxon>Oxalobacteraceae</taxon>
        <taxon>Telluria group</taxon>
        <taxon>Duganella</taxon>
    </lineage>
</organism>
<dbReference type="PANTHER" id="PTHR35564">
    <property type="match status" value="1"/>
</dbReference>
<dbReference type="PANTHER" id="PTHR35564:SF4">
    <property type="entry name" value="CYTOPLASMIC PROTEIN"/>
    <property type="match status" value="1"/>
</dbReference>
<comment type="caution">
    <text evidence="1">The sequence shown here is derived from an EMBL/GenBank/DDBJ whole genome shotgun (WGS) entry which is preliminary data.</text>
</comment>
<reference evidence="2" key="1">
    <citation type="journal article" date="2016" name="Front. Microbiol.">
        <title>Molecular Keys to the Janthinobacterium and Duganella spp. Interaction with the Plant Pathogen Fusarium graminearum.</title>
        <authorList>
            <person name="Haack F.S."/>
            <person name="Poehlein A."/>
            <person name="Kroger C."/>
            <person name="Voigt C.A."/>
            <person name="Piepenbring M."/>
            <person name="Bode H.B."/>
            <person name="Daniel R."/>
            <person name="Schafer W."/>
            <person name="Streit W.R."/>
        </authorList>
    </citation>
    <scope>NUCLEOTIDE SEQUENCE [LARGE SCALE GENOMIC DNA]</scope>
    <source>
        <strain evidence="2">T54</strain>
    </source>
</reference>
<dbReference type="PATRIC" id="fig|762836.4.peg.2514"/>
<dbReference type="Proteomes" id="UP000175989">
    <property type="component" value="Unassembled WGS sequence"/>
</dbReference>
<evidence type="ECO:0000313" key="1">
    <source>
        <dbReference type="EMBL" id="OFA00232.1"/>
    </source>
</evidence>
<dbReference type="EMBL" id="LROM01000084">
    <property type="protein sequence ID" value="OFA00232.1"/>
    <property type="molecule type" value="Genomic_DNA"/>
</dbReference>
<sequence>MPASQRSADTGVIAELLEQPHSFEFFQAVRLLAQARLPQPRYRNRLSLAFPPNQIENIGEESDGRIRLTPAFIGMLGSQGVLPLHYSECVNRHEKSHNDGGPRAFLDLLSHRATELFYQAWAKHRPEAMDGPDDEDDSFLTMLLALAGVPECEGVQPETLARYAMQIRSRSVSAPQMAGMYAEYFDVPFAVQQLVGQWQPLAPEHQAQLAHANVDLGSGVLLGERIYGCDARVRLRIGPLPESAYERFLPGGANALQLAAMLGLHCGAGMTWEVFLGREGSAMRAPRLDGTSRLSVNAFLVDDEVGHIAQADREELMYLLHT</sequence>
<dbReference type="AlphaFoldDB" id="A0A1E7WME6"/>
<dbReference type="InterPro" id="IPR010732">
    <property type="entry name" value="T6SS_TssG-like"/>
</dbReference>
<proteinExistence type="predicted"/>
<name>A0A1E7WME6_9BURK</name>
<evidence type="ECO:0008006" key="3">
    <source>
        <dbReference type="Google" id="ProtNLM"/>
    </source>
</evidence>
<evidence type="ECO:0000313" key="2">
    <source>
        <dbReference type="Proteomes" id="UP000175989"/>
    </source>
</evidence>